<dbReference type="GO" id="GO:0042026">
    <property type="term" value="P:protein refolding"/>
    <property type="evidence" value="ECO:0007669"/>
    <property type="project" value="TreeGrafter"/>
</dbReference>
<dbReference type="Pfam" id="PF00226">
    <property type="entry name" value="DnaJ"/>
    <property type="match status" value="1"/>
</dbReference>
<dbReference type="SUPFAM" id="SSF49493">
    <property type="entry name" value="HSP40/DnaJ peptide-binding domain"/>
    <property type="match status" value="2"/>
</dbReference>
<dbReference type="FunFam" id="2.60.260.20:FF:000013">
    <property type="entry name" value="DnaJ subfamily B member 11"/>
    <property type="match status" value="1"/>
</dbReference>
<comment type="caution">
    <text evidence="3">The sequence shown here is derived from an EMBL/GenBank/DDBJ whole genome shotgun (WGS) entry which is preliminary data.</text>
</comment>
<evidence type="ECO:0000313" key="6">
    <source>
        <dbReference type="Proteomes" id="UP001168435"/>
    </source>
</evidence>
<dbReference type="GO" id="GO:0051082">
    <property type="term" value="F:unfolded protein binding"/>
    <property type="evidence" value="ECO:0007669"/>
    <property type="project" value="InterPro"/>
</dbReference>
<keyword evidence="1" id="KW-0143">Chaperone</keyword>
<dbReference type="InterPro" id="IPR002939">
    <property type="entry name" value="DnaJ_C"/>
</dbReference>
<dbReference type="PROSITE" id="PS00636">
    <property type="entry name" value="DNAJ_1"/>
    <property type="match status" value="1"/>
</dbReference>
<evidence type="ECO:0000313" key="3">
    <source>
        <dbReference type="EMBL" id="HJG30047.1"/>
    </source>
</evidence>
<evidence type="ECO:0000313" key="5">
    <source>
        <dbReference type="Proteomes" id="UP000746751"/>
    </source>
</evidence>
<name>A0A921IN48_9ACTN</name>
<dbReference type="GO" id="GO:0005737">
    <property type="term" value="C:cytoplasm"/>
    <property type="evidence" value="ECO:0007669"/>
    <property type="project" value="TreeGrafter"/>
</dbReference>
<dbReference type="PROSITE" id="PS50076">
    <property type="entry name" value="DNAJ_2"/>
    <property type="match status" value="1"/>
</dbReference>
<dbReference type="Proteomes" id="UP001168435">
    <property type="component" value="Unassembled WGS sequence"/>
</dbReference>
<dbReference type="PRINTS" id="PR00625">
    <property type="entry name" value="JDOMAIN"/>
</dbReference>
<dbReference type="Proteomes" id="UP000746751">
    <property type="component" value="Unassembled WGS sequence"/>
</dbReference>
<evidence type="ECO:0000256" key="1">
    <source>
        <dbReference type="ARBA" id="ARBA00023186"/>
    </source>
</evidence>
<accession>A0A921IN48</accession>
<dbReference type="InterPro" id="IPR036869">
    <property type="entry name" value="J_dom_sf"/>
</dbReference>
<organism evidence="3 5">
    <name type="scientific">Collinsella ihumii</name>
    <dbReference type="NCBI Taxonomy" id="1720204"/>
    <lineage>
        <taxon>Bacteria</taxon>
        <taxon>Bacillati</taxon>
        <taxon>Actinomycetota</taxon>
        <taxon>Coriobacteriia</taxon>
        <taxon>Coriobacteriales</taxon>
        <taxon>Coriobacteriaceae</taxon>
        <taxon>Collinsella</taxon>
    </lineage>
</organism>
<evidence type="ECO:0000259" key="2">
    <source>
        <dbReference type="PROSITE" id="PS50076"/>
    </source>
</evidence>
<dbReference type="Gene3D" id="2.60.260.20">
    <property type="entry name" value="Urease metallochaperone UreE, N-terminal domain"/>
    <property type="match status" value="2"/>
</dbReference>
<dbReference type="InterPro" id="IPR008971">
    <property type="entry name" value="HSP40/DnaJ_pept-bd"/>
</dbReference>
<dbReference type="SMART" id="SM00271">
    <property type="entry name" value="DnaJ"/>
    <property type="match status" value="1"/>
</dbReference>
<dbReference type="InterPro" id="IPR001623">
    <property type="entry name" value="DnaJ_domain"/>
</dbReference>
<dbReference type="EMBL" id="DYVF01000012">
    <property type="protein sequence ID" value="HJG30047.1"/>
    <property type="molecule type" value="Genomic_DNA"/>
</dbReference>
<proteinExistence type="predicted"/>
<dbReference type="EMBL" id="JAUEIQ010000002">
    <property type="protein sequence ID" value="MDN0063400.1"/>
    <property type="molecule type" value="Genomic_DNA"/>
</dbReference>
<dbReference type="Gene3D" id="1.10.287.110">
    <property type="entry name" value="DnaJ domain"/>
    <property type="match status" value="1"/>
</dbReference>
<dbReference type="PANTHER" id="PTHR43096">
    <property type="entry name" value="DNAJ HOMOLOG 1, MITOCHONDRIAL-RELATED"/>
    <property type="match status" value="1"/>
</dbReference>
<dbReference type="RefSeq" id="WP_066831461.1">
    <property type="nucleotide sequence ID" value="NZ_CABKVW010000007.1"/>
</dbReference>
<dbReference type="Pfam" id="PF01556">
    <property type="entry name" value="DnaJ_C"/>
    <property type="match status" value="1"/>
</dbReference>
<reference evidence="4" key="4">
    <citation type="submission" date="2024-05" db="EMBL/GenBank/DDBJ databases">
        <title>Identification and characterization of horizontal gene transfer across gut microbiota members of farm animals based on homology search.</title>
        <authorList>
            <person name="Schwarzerova J."/>
            <person name="Nykrynova M."/>
            <person name="Jureckova K."/>
            <person name="Cejkova D."/>
            <person name="Rychlik I."/>
        </authorList>
    </citation>
    <scope>NUCLEOTIDE SEQUENCE</scope>
    <source>
        <strain evidence="4">176_SSukc20</strain>
    </source>
</reference>
<evidence type="ECO:0000313" key="4">
    <source>
        <dbReference type="EMBL" id="MDN0063400.1"/>
    </source>
</evidence>
<sequence>MPQGKNFYDVLGVQKNASDQEIKKAFRKLAQKYHPDAGGDEAKFKEISEAYETLSDPKKRKEYDQMLMFGGIPGAGGGGYAYSGGAGAGGWSDIFSSIFNGDGAFGSDWASNFGGMGGAGSRAANRPRKGSDLSLSVDVSAEDAFRGVTHKVTYRIPSTGEQQTITVSVPAGAVDGGKLRYKRRGEYGVNGGERGDLVVTTNVAEHPLFKRKGADVTMELPISVYEAALGCAVDVPTPGGATVRLKVPAGTQSGKTFRFKDMGAPDVKHRGRTGALLVKVAVQVPTSLSGDEKSALEKLRDADRRDYRADVNRYRAKM</sequence>
<gene>
    <name evidence="3" type="ORF">K8U80_01485</name>
    <name evidence="4" type="ORF">QVN30_03665</name>
</gene>
<reference evidence="3" key="1">
    <citation type="journal article" date="2021" name="PeerJ">
        <title>Extensive microbial diversity within the chicken gut microbiome revealed by metagenomics and culture.</title>
        <authorList>
            <person name="Gilroy R."/>
            <person name="Ravi A."/>
            <person name="Getino M."/>
            <person name="Pursley I."/>
            <person name="Horton D.L."/>
            <person name="Alikhan N.F."/>
            <person name="Baker D."/>
            <person name="Gharbi K."/>
            <person name="Hall N."/>
            <person name="Watson M."/>
            <person name="Adriaenssens E.M."/>
            <person name="Foster-Nyarko E."/>
            <person name="Jarju S."/>
            <person name="Secka A."/>
            <person name="Antonio M."/>
            <person name="Oren A."/>
            <person name="Chaudhuri R.R."/>
            <person name="La Ragione R."/>
            <person name="Hildebrand F."/>
            <person name="Pallen M.J."/>
        </authorList>
    </citation>
    <scope>NUCLEOTIDE SEQUENCE</scope>
    <source>
        <strain evidence="3">ChiGjej2B2-7701</strain>
    </source>
</reference>
<dbReference type="PANTHER" id="PTHR43096:SF52">
    <property type="entry name" value="DNAJ HOMOLOG 1, MITOCHONDRIAL-RELATED"/>
    <property type="match status" value="1"/>
</dbReference>
<feature type="domain" description="J" evidence="2">
    <location>
        <begin position="6"/>
        <end position="67"/>
    </location>
</feature>
<dbReference type="CDD" id="cd06257">
    <property type="entry name" value="DnaJ"/>
    <property type="match status" value="1"/>
</dbReference>
<dbReference type="AlphaFoldDB" id="A0A921IN48"/>
<dbReference type="SUPFAM" id="SSF46565">
    <property type="entry name" value="Chaperone J-domain"/>
    <property type="match status" value="1"/>
</dbReference>
<reference evidence="4" key="3">
    <citation type="submission" date="2023-06" db="EMBL/GenBank/DDBJ databases">
        <authorList>
            <person name="Zeman M."/>
            <person name="Kubasova T."/>
            <person name="Jahodarova E."/>
            <person name="Nykrynova M."/>
            <person name="Rychlik I."/>
        </authorList>
    </citation>
    <scope>NUCLEOTIDE SEQUENCE</scope>
    <source>
        <strain evidence="4">176_SSukc20</strain>
    </source>
</reference>
<dbReference type="InterPro" id="IPR018253">
    <property type="entry name" value="DnaJ_domain_CS"/>
</dbReference>
<keyword evidence="6" id="KW-1185">Reference proteome</keyword>
<dbReference type="CDD" id="cd10747">
    <property type="entry name" value="DnaJ_C"/>
    <property type="match status" value="1"/>
</dbReference>
<reference evidence="3" key="2">
    <citation type="submission" date="2021-09" db="EMBL/GenBank/DDBJ databases">
        <authorList>
            <person name="Gilroy R."/>
        </authorList>
    </citation>
    <scope>NUCLEOTIDE SEQUENCE</scope>
    <source>
        <strain evidence="3">ChiGjej2B2-7701</strain>
    </source>
</reference>
<protein>
    <submittedName>
        <fullName evidence="4">DnaJ C-terminal domain-containing protein</fullName>
    </submittedName>
    <submittedName>
        <fullName evidence="3">DnaJ domain-containing protein</fullName>
    </submittedName>
</protein>